<dbReference type="STRING" id="1661398.A0A482VTV2"/>
<feature type="region of interest" description="Disordered" evidence="1">
    <location>
        <begin position="168"/>
        <end position="188"/>
    </location>
</feature>
<dbReference type="PANTHER" id="PTHR33273:SF2">
    <property type="entry name" value="ENDONUCLEASE_EXONUCLEASE_PHOSPHATASE DOMAIN-CONTAINING PROTEIN"/>
    <property type="match status" value="1"/>
</dbReference>
<comment type="caution">
    <text evidence="2">The sequence shown here is derived from an EMBL/GenBank/DDBJ whole genome shotgun (WGS) entry which is preliminary data.</text>
</comment>
<proteinExistence type="predicted"/>
<evidence type="ECO:0000313" key="3">
    <source>
        <dbReference type="Proteomes" id="UP000292052"/>
    </source>
</evidence>
<name>A0A482VTV2_ASBVE</name>
<evidence type="ECO:0000256" key="1">
    <source>
        <dbReference type="SAM" id="MobiDB-lite"/>
    </source>
</evidence>
<dbReference type="PANTHER" id="PTHR33273">
    <property type="entry name" value="DOMAIN-CONTAINING PROTEIN, PUTATIVE-RELATED"/>
    <property type="match status" value="1"/>
</dbReference>
<feature type="non-terminal residue" evidence="2">
    <location>
        <position position="188"/>
    </location>
</feature>
<keyword evidence="3" id="KW-1185">Reference proteome</keyword>
<dbReference type="AlphaFoldDB" id="A0A482VTV2"/>
<dbReference type="EMBL" id="QDEB01062717">
    <property type="protein sequence ID" value="RZC36381.1"/>
    <property type="molecule type" value="Genomic_DNA"/>
</dbReference>
<dbReference type="Proteomes" id="UP000292052">
    <property type="component" value="Unassembled WGS sequence"/>
</dbReference>
<protein>
    <recommendedName>
        <fullName evidence="4">Nucleic-acid-binding protein from transposon X-element</fullName>
    </recommendedName>
</protein>
<feature type="compositionally biased region" description="Pro residues" evidence="1">
    <location>
        <begin position="178"/>
        <end position="188"/>
    </location>
</feature>
<dbReference type="OrthoDB" id="6776169at2759"/>
<evidence type="ECO:0008006" key="4">
    <source>
        <dbReference type="Google" id="ProtNLM"/>
    </source>
</evidence>
<sequence length="188" mass="21936">MQYHTYATTENKTHGFVIRGLENNPEPEEIKNELVQQNIQVKEVYKMKNTMKPMYLVITTANETIKSVEKKAPVVCYVVVRWEKHINKKGMTQCHRCQAWGHATGNCKVDPKCLKCGEKHETRQCNLNEDQDPKCANCGEKHTANSTDCKVYKERMKYIEERKQKFEKMKENKKKYVPAPPPAENAWT</sequence>
<gene>
    <name evidence="2" type="ORF">BDFB_014404</name>
</gene>
<reference evidence="2 3" key="1">
    <citation type="submission" date="2017-03" db="EMBL/GenBank/DDBJ databases">
        <title>Genome of the blue death feigning beetle - Asbolus verrucosus.</title>
        <authorList>
            <person name="Rider S.D."/>
        </authorList>
    </citation>
    <scope>NUCLEOTIDE SEQUENCE [LARGE SCALE GENOMIC DNA]</scope>
    <source>
        <strain evidence="2">Butters</strain>
        <tissue evidence="2">Head and leg muscle</tissue>
    </source>
</reference>
<accession>A0A482VTV2</accession>
<organism evidence="2 3">
    <name type="scientific">Asbolus verrucosus</name>
    <name type="common">Desert ironclad beetle</name>
    <dbReference type="NCBI Taxonomy" id="1661398"/>
    <lineage>
        <taxon>Eukaryota</taxon>
        <taxon>Metazoa</taxon>
        <taxon>Ecdysozoa</taxon>
        <taxon>Arthropoda</taxon>
        <taxon>Hexapoda</taxon>
        <taxon>Insecta</taxon>
        <taxon>Pterygota</taxon>
        <taxon>Neoptera</taxon>
        <taxon>Endopterygota</taxon>
        <taxon>Coleoptera</taxon>
        <taxon>Polyphaga</taxon>
        <taxon>Cucujiformia</taxon>
        <taxon>Tenebrionidae</taxon>
        <taxon>Pimeliinae</taxon>
        <taxon>Asbolus</taxon>
    </lineage>
</organism>
<evidence type="ECO:0000313" key="2">
    <source>
        <dbReference type="EMBL" id="RZC36381.1"/>
    </source>
</evidence>